<reference evidence="1" key="1">
    <citation type="submission" date="2024-02" db="EMBL/GenBank/DDBJ databases">
        <authorList>
            <consortium name="ELIXIR-Norway"/>
            <consortium name="Elixir Norway"/>
        </authorList>
    </citation>
    <scope>NUCLEOTIDE SEQUENCE</scope>
</reference>
<proteinExistence type="predicted"/>
<dbReference type="Proteomes" id="UP001497444">
    <property type="component" value="Chromosome 4"/>
</dbReference>
<organism evidence="1 2">
    <name type="scientific">Sphagnum jensenii</name>
    <dbReference type="NCBI Taxonomy" id="128206"/>
    <lineage>
        <taxon>Eukaryota</taxon>
        <taxon>Viridiplantae</taxon>
        <taxon>Streptophyta</taxon>
        <taxon>Embryophyta</taxon>
        <taxon>Bryophyta</taxon>
        <taxon>Sphagnophytina</taxon>
        <taxon>Sphagnopsida</taxon>
        <taxon>Sphagnales</taxon>
        <taxon>Sphagnaceae</taxon>
        <taxon>Sphagnum</taxon>
    </lineage>
</organism>
<evidence type="ECO:0000313" key="1">
    <source>
        <dbReference type="EMBL" id="CAK9271565.1"/>
    </source>
</evidence>
<protein>
    <submittedName>
        <fullName evidence="1">Uncharacterized protein</fullName>
    </submittedName>
</protein>
<accession>A0ABP0WXI5</accession>
<evidence type="ECO:0000313" key="2">
    <source>
        <dbReference type="Proteomes" id="UP001497444"/>
    </source>
</evidence>
<keyword evidence="2" id="KW-1185">Reference proteome</keyword>
<dbReference type="EMBL" id="OZ020099">
    <property type="protein sequence ID" value="CAK9271565.1"/>
    <property type="molecule type" value="Genomic_DNA"/>
</dbReference>
<sequence>MGCSKSFKELLHIRNAADPWMCVVLSMDNRVKGWCAEDEPCSSSSSSTKKQTAQTLPAKMLFLSHLFEFVLGSTLHYVGWLGSAEGAWVVVQITLHV</sequence>
<name>A0ABP0WXI5_9BRYO</name>
<gene>
    <name evidence="1" type="ORF">CSSPJE1EN1_LOCUS17043</name>
</gene>